<dbReference type="SUPFAM" id="SSF49899">
    <property type="entry name" value="Concanavalin A-like lectins/glucanases"/>
    <property type="match status" value="1"/>
</dbReference>
<protein>
    <recommendedName>
        <fullName evidence="2">B30.2/SPRY domain-containing protein</fullName>
    </recommendedName>
</protein>
<dbReference type="CDD" id="cd12885">
    <property type="entry name" value="SPRY_RanBP_like"/>
    <property type="match status" value="1"/>
</dbReference>
<reference evidence="3 4" key="1">
    <citation type="submission" date="2024-10" db="EMBL/GenBank/DDBJ databases">
        <authorList>
            <person name="Kim D."/>
        </authorList>
    </citation>
    <scope>NUCLEOTIDE SEQUENCE [LARGE SCALE GENOMIC DNA]</scope>
    <source>
        <strain evidence="3">Taebaek</strain>
    </source>
</reference>
<dbReference type="SMART" id="SM00449">
    <property type="entry name" value="SPRY"/>
    <property type="match status" value="1"/>
</dbReference>
<organism evidence="3 4">
    <name type="scientific">Heterodera schachtii</name>
    <name type="common">Sugarbeet cyst nematode worm</name>
    <name type="synonym">Tylenchus schachtii</name>
    <dbReference type="NCBI Taxonomy" id="97005"/>
    <lineage>
        <taxon>Eukaryota</taxon>
        <taxon>Metazoa</taxon>
        <taxon>Ecdysozoa</taxon>
        <taxon>Nematoda</taxon>
        <taxon>Chromadorea</taxon>
        <taxon>Rhabditida</taxon>
        <taxon>Tylenchina</taxon>
        <taxon>Tylenchomorpha</taxon>
        <taxon>Tylenchoidea</taxon>
        <taxon>Heteroderidae</taxon>
        <taxon>Heteroderinae</taxon>
        <taxon>Heterodera</taxon>
    </lineage>
</organism>
<evidence type="ECO:0000313" key="4">
    <source>
        <dbReference type="Proteomes" id="UP001620645"/>
    </source>
</evidence>
<dbReference type="AlphaFoldDB" id="A0ABD2IDD1"/>
<dbReference type="PROSITE" id="PS50188">
    <property type="entry name" value="B302_SPRY"/>
    <property type="match status" value="1"/>
</dbReference>
<feature type="compositionally biased region" description="Basic and acidic residues" evidence="1">
    <location>
        <begin position="79"/>
        <end position="88"/>
    </location>
</feature>
<dbReference type="Pfam" id="PF00622">
    <property type="entry name" value="SPRY"/>
    <property type="match status" value="1"/>
</dbReference>
<dbReference type="PANTHER" id="PTHR12864">
    <property type="entry name" value="RAN BINDING PROTEIN 9-RELATED"/>
    <property type="match status" value="1"/>
</dbReference>
<dbReference type="Gene3D" id="2.60.120.920">
    <property type="match status" value="1"/>
</dbReference>
<feature type="compositionally biased region" description="Acidic residues" evidence="1">
    <location>
        <begin position="67"/>
        <end position="78"/>
    </location>
</feature>
<dbReference type="InterPro" id="IPR050618">
    <property type="entry name" value="Ubq-SigPath_Reg"/>
</dbReference>
<gene>
    <name evidence="3" type="ORF">niasHS_015552</name>
</gene>
<evidence type="ECO:0000256" key="1">
    <source>
        <dbReference type="SAM" id="MobiDB-lite"/>
    </source>
</evidence>
<proteinExistence type="predicted"/>
<accession>A0ABD2IDD1</accession>
<evidence type="ECO:0000259" key="2">
    <source>
        <dbReference type="PROSITE" id="PS50188"/>
    </source>
</evidence>
<dbReference type="InterPro" id="IPR044736">
    <property type="entry name" value="Gid1/RanBPM/SPLA_SPRY"/>
</dbReference>
<dbReference type="EMBL" id="JBICCN010000398">
    <property type="protein sequence ID" value="KAL3071178.1"/>
    <property type="molecule type" value="Genomic_DNA"/>
</dbReference>
<dbReference type="InterPro" id="IPR013320">
    <property type="entry name" value="ConA-like_dom_sf"/>
</dbReference>
<comment type="caution">
    <text evidence="3">The sequence shown here is derived from an EMBL/GenBank/DDBJ whole genome shotgun (WGS) entry which is preliminary data.</text>
</comment>
<dbReference type="InterPro" id="IPR001870">
    <property type="entry name" value="B30.2/SPRY"/>
</dbReference>
<evidence type="ECO:0000313" key="3">
    <source>
        <dbReference type="EMBL" id="KAL3071178.1"/>
    </source>
</evidence>
<feature type="domain" description="B30.2/SPRY" evidence="2">
    <location>
        <begin position="130"/>
        <end position="321"/>
    </location>
</feature>
<dbReference type="InterPro" id="IPR043136">
    <property type="entry name" value="B30.2/SPRY_sf"/>
</dbReference>
<dbReference type="InterPro" id="IPR003877">
    <property type="entry name" value="SPRY_dom"/>
</dbReference>
<sequence>MSSFTTFSSADEFSPLQPIFPNLNPSEEMSVLIARIAELYRAKTMEPSVASSEVFGQDGYGMNDDQFSLDEEEEDEQQEDRKTPTKDVSEDHLKTILERIGEIEKQQQQQTKAAEERFLQLQNDQKKILEKVSEIEKQTKKKVFLKFQENFWDSFACHKDIEIIGDKSLIVHHKGTNFVRRSVFAKYPIVLNKHLSDFFYFEISVMKKETFCVSFGFAVKQQTKLQGSIHCENGTYAFDSDGEINGQGKRRNGQYSYGVGDTVGIGVHFATRQIIFTKNGLRLDTSDFLFDPSFADGSFYPFVSLEHSDDKIEANFGPNFKFDLATL</sequence>
<name>A0ABD2IDD1_HETSC</name>
<dbReference type="Proteomes" id="UP001620645">
    <property type="component" value="Unassembled WGS sequence"/>
</dbReference>
<feature type="region of interest" description="Disordered" evidence="1">
    <location>
        <begin position="47"/>
        <end position="88"/>
    </location>
</feature>
<keyword evidence="4" id="KW-1185">Reference proteome</keyword>